<feature type="region of interest" description="Disordered" evidence="1">
    <location>
        <begin position="20"/>
        <end position="132"/>
    </location>
</feature>
<organism evidence="2 3">
    <name type="scientific">Vigna unguiculata</name>
    <name type="common">Cowpea</name>
    <dbReference type="NCBI Taxonomy" id="3917"/>
    <lineage>
        <taxon>Eukaryota</taxon>
        <taxon>Viridiplantae</taxon>
        <taxon>Streptophyta</taxon>
        <taxon>Embryophyta</taxon>
        <taxon>Tracheophyta</taxon>
        <taxon>Spermatophyta</taxon>
        <taxon>Magnoliopsida</taxon>
        <taxon>eudicotyledons</taxon>
        <taxon>Gunneridae</taxon>
        <taxon>Pentapetalae</taxon>
        <taxon>rosids</taxon>
        <taxon>fabids</taxon>
        <taxon>Fabales</taxon>
        <taxon>Fabaceae</taxon>
        <taxon>Papilionoideae</taxon>
        <taxon>50 kb inversion clade</taxon>
        <taxon>NPAAA clade</taxon>
        <taxon>indigoferoid/millettioid clade</taxon>
        <taxon>Phaseoleae</taxon>
        <taxon>Vigna</taxon>
    </lineage>
</organism>
<keyword evidence="3" id="KW-1185">Reference proteome</keyword>
<evidence type="ECO:0000313" key="3">
    <source>
        <dbReference type="Proteomes" id="UP000501690"/>
    </source>
</evidence>
<evidence type="ECO:0000313" key="2">
    <source>
        <dbReference type="EMBL" id="QCD95477.1"/>
    </source>
</evidence>
<dbReference type="EMBL" id="CP039350">
    <property type="protein sequence ID" value="QCD95477.1"/>
    <property type="molecule type" value="Genomic_DNA"/>
</dbReference>
<feature type="compositionally biased region" description="Low complexity" evidence="1">
    <location>
        <begin position="87"/>
        <end position="105"/>
    </location>
</feature>
<name>A0A4D6M3R0_VIGUN</name>
<protein>
    <submittedName>
        <fullName evidence="2">Uncharacterized protein</fullName>
    </submittedName>
</protein>
<dbReference type="Proteomes" id="UP000501690">
    <property type="component" value="Linkage Group LG6"/>
</dbReference>
<evidence type="ECO:0000256" key="1">
    <source>
        <dbReference type="SAM" id="MobiDB-lite"/>
    </source>
</evidence>
<dbReference type="AlphaFoldDB" id="A0A4D6M3R0"/>
<feature type="compositionally biased region" description="Basic residues" evidence="1">
    <location>
        <begin position="118"/>
        <end position="132"/>
    </location>
</feature>
<accession>A0A4D6M3R0</accession>
<proteinExistence type="predicted"/>
<reference evidence="2 3" key="1">
    <citation type="submission" date="2019-04" db="EMBL/GenBank/DDBJ databases">
        <title>An improved genome assembly and genetic linkage map for asparagus bean, Vigna unguiculata ssp. sesquipedialis.</title>
        <authorList>
            <person name="Xia Q."/>
            <person name="Zhang R."/>
            <person name="Dong Y."/>
        </authorList>
    </citation>
    <scope>NUCLEOTIDE SEQUENCE [LARGE SCALE GENOMIC DNA]</scope>
    <source>
        <tissue evidence="2">Leaf</tissue>
    </source>
</reference>
<gene>
    <name evidence="2" type="ORF">DEO72_LG6g170</name>
</gene>
<sequence length="132" mass="14216">MTCQVGTSAYVDITEREIKGSGVRKETGADAVVEGDETGADGVGVGKETRVDAEVQCDEAGADGQPPPTPMTQPTQSSQQPPPTPMTQPTLSSQQPPQSSQQPHPCQLPIPRPTIPNRRQKLQHRRGRVWKP</sequence>